<comment type="caution">
    <text evidence="1">The sequence shown here is derived from an EMBL/GenBank/DDBJ whole genome shotgun (WGS) entry which is preliminary data.</text>
</comment>
<gene>
    <name evidence="1" type="ORF">WMO62_04650</name>
</gene>
<accession>A0ABV1HZZ1</accession>
<evidence type="ECO:0000313" key="2">
    <source>
        <dbReference type="Proteomes" id="UP001470288"/>
    </source>
</evidence>
<protein>
    <submittedName>
        <fullName evidence="1">Uncharacterized protein</fullName>
    </submittedName>
</protein>
<name>A0ABV1HZZ1_9FIRM</name>
<dbReference type="Proteomes" id="UP001470288">
    <property type="component" value="Unassembled WGS sequence"/>
</dbReference>
<dbReference type="EMBL" id="JBBMFC010000006">
    <property type="protein sequence ID" value="MEQ2578135.1"/>
    <property type="molecule type" value="Genomic_DNA"/>
</dbReference>
<sequence length="303" mass="33073">MTDLEKVLGKTGARKFWNKVWGNVKILTGDVAYNTKGDLQTQINAVADTASTAKTTADAAKTAAEDAKVAAGEIVTDTTDKFDSTKDYAVGDYVIYDNKAWKFTTVHPAGAWDESHVEQTNILAEIAAQNKNFAELDENLPFAFGIDKNGNYGYIKAGADTVTPFKTGDVNAVHGFCWNQNESENTYMVGLVSLLTNKVFKVESNSIVFLKSISKATLKLHVKLCGAGSYWTAYLDYALNSNWKNIASNYNGNGLSSGTYWTVSKDISIPLTNIKAGDKIAFRSRTNKTSCRLISMTCVLDQS</sequence>
<proteinExistence type="predicted"/>
<evidence type="ECO:0000313" key="1">
    <source>
        <dbReference type="EMBL" id="MEQ2578135.1"/>
    </source>
</evidence>
<reference evidence="1 2" key="1">
    <citation type="submission" date="2024-03" db="EMBL/GenBank/DDBJ databases">
        <title>Human intestinal bacterial collection.</title>
        <authorList>
            <person name="Pauvert C."/>
            <person name="Hitch T.C.A."/>
            <person name="Clavel T."/>
        </authorList>
    </citation>
    <scope>NUCLEOTIDE SEQUENCE [LARGE SCALE GENOMIC DNA]</scope>
    <source>
        <strain evidence="1 2">CLA-AA-H78B</strain>
    </source>
</reference>
<organism evidence="1 2">
    <name type="scientific">Hominiventricola aquisgranensis</name>
    <dbReference type="NCBI Taxonomy" id="3133164"/>
    <lineage>
        <taxon>Bacteria</taxon>
        <taxon>Bacillati</taxon>
        <taxon>Bacillota</taxon>
        <taxon>Clostridia</taxon>
        <taxon>Lachnospirales</taxon>
        <taxon>Lachnospiraceae</taxon>
        <taxon>Hominiventricola</taxon>
    </lineage>
</organism>
<keyword evidence="2" id="KW-1185">Reference proteome</keyword>
<dbReference type="RefSeq" id="WP_349143975.1">
    <property type="nucleotide sequence ID" value="NZ_JBBMFC010000006.1"/>
</dbReference>